<reference evidence="5 6" key="1">
    <citation type="journal article" date="2014" name="Genome Announc.">
        <title>Draft Genome Sequence of the Agar-Degrading Bacterium Catenovulum sp. Strain DS-2, Isolated from Intestines of Haliotis diversicolor.</title>
        <authorList>
            <person name="Shan D."/>
            <person name="Li X."/>
            <person name="Gu Z."/>
            <person name="Wei G."/>
            <person name="Gao Z."/>
            <person name="Shao Z."/>
        </authorList>
    </citation>
    <scope>NUCLEOTIDE SEQUENCE [LARGE SCALE GENOMIC DNA]</scope>
    <source>
        <strain evidence="5 6">DS-2</strain>
    </source>
</reference>
<proteinExistence type="predicted"/>
<comment type="caution">
    <text evidence="5">The sequence shown here is derived from an EMBL/GenBank/DDBJ whole genome shotgun (WGS) entry which is preliminary data.</text>
</comment>
<dbReference type="PRINTS" id="PR00038">
    <property type="entry name" value="HTHLUXR"/>
</dbReference>
<dbReference type="EMBL" id="ARZY01000031">
    <property type="protein sequence ID" value="EWH09028.1"/>
    <property type="molecule type" value="Genomic_DNA"/>
</dbReference>
<dbReference type="SMART" id="SM00421">
    <property type="entry name" value="HTH_LUXR"/>
    <property type="match status" value="1"/>
</dbReference>
<dbReference type="SUPFAM" id="SSF46894">
    <property type="entry name" value="C-terminal effector domain of the bipartite response regulators"/>
    <property type="match status" value="1"/>
</dbReference>
<dbReference type="GO" id="GO:0003677">
    <property type="term" value="F:DNA binding"/>
    <property type="evidence" value="ECO:0007669"/>
    <property type="project" value="UniProtKB-KW"/>
</dbReference>
<dbReference type="PANTHER" id="PTHR44688">
    <property type="entry name" value="DNA-BINDING TRANSCRIPTIONAL ACTIVATOR DEVR_DOSR"/>
    <property type="match status" value="1"/>
</dbReference>
<dbReference type="OrthoDB" id="9796655at2"/>
<name>W7QLM4_9ALTE</name>
<dbReference type="RefSeq" id="WP_051479909.1">
    <property type="nucleotide sequence ID" value="NZ_ARZY01000031.1"/>
</dbReference>
<dbReference type="InterPro" id="IPR036388">
    <property type="entry name" value="WH-like_DNA-bd_sf"/>
</dbReference>
<dbReference type="PROSITE" id="PS50043">
    <property type="entry name" value="HTH_LUXR_2"/>
    <property type="match status" value="1"/>
</dbReference>
<evidence type="ECO:0000313" key="6">
    <source>
        <dbReference type="Proteomes" id="UP000019276"/>
    </source>
</evidence>
<dbReference type="CDD" id="cd06170">
    <property type="entry name" value="LuxR_C_like"/>
    <property type="match status" value="1"/>
</dbReference>
<feature type="domain" description="HTH luxR-type" evidence="4">
    <location>
        <begin position="68"/>
        <end position="133"/>
    </location>
</feature>
<dbReference type="STRING" id="1328313.DS2_14679"/>
<dbReference type="Gene3D" id="1.10.10.10">
    <property type="entry name" value="Winged helix-like DNA-binding domain superfamily/Winged helix DNA-binding domain"/>
    <property type="match status" value="1"/>
</dbReference>
<dbReference type="InterPro" id="IPR016032">
    <property type="entry name" value="Sig_transdc_resp-reg_C-effctor"/>
</dbReference>
<dbReference type="PANTHER" id="PTHR44688:SF16">
    <property type="entry name" value="DNA-BINDING TRANSCRIPTIONAL ACTIVATOR DEVR_DOSR"/>
    <property type="match status" value="1"/>
</dbReference>
<evidence type="ECO:0000259" key="4">
    <source>
        <dbReference type="PROSITE" id="PS50043"/>
    </source>
</evidence>
<organism evidence="5 6">
    <name type="scientific">Catenovulum agarivorans DS-2</name>
    <dbReference type="NCBI Taxonomy" id="1328313"/>
    <lineage>
        <taxon>Bacteria</taxon>
        <taxon>Pseudomonadati</taxon>
        <taxon>Pseudomonadota</taxon>
        <taxon>Gammaproteobacteria</taxon>
        <taxon>Alteromonadales</taxon>
        <taxon>Alteromonadaceae</taxon>
        <taxon>Catenovulum</taxon>
    </lineage>
</organism>
<evidence type="ECO:0000256" key="2">
    <source>
        <dbReference type="ARBA" id="ARBA00023125"/>
    </source>
</evidence>
<dbReference type="Pfam" id="PF00196">
    <property type="entry name" value="GerE"/>
    <property type="match status" value="1"/>
</dbReference>
<evidence type="ECO:0000256" key="1">
    <source>
        <dbReference type="ARBA" id="ARBA00023015"/>
    </source>
</evidence>
<dbReference type="InterPro" id="IPR000792">
    <property type="entry name" value="Tscrpt_reg_LuxR_C"/>
</dbReference>
<sequence>MKYYLVYKGHDLPLKNTTALDFPSDIETLEIKEAELLKSVFQRMGFIFELVEVDSNISTPIKQTDRKLVEDFGGLTNREIEVCRLICFGIHPKHIASTLDMMPKTVSVHRSNIYRKIGVSSPIALLRQALKAGFVKAAELVEFEG</sequence>
<evidence type="ECO:0000256" key="3">
    <source>
        <dbReference type="ARBA" id="ARBA00023163"/>
    </source>
</evidence>
<keyword evidence="1" id="KW-0805">Transcription regulation</keyword>
<keyword evidence="3" id="KW-0804">Transcription</keyword>
<dbReference type="Proteomes" id="UP000019276">
    <property type="component" value="Unassembled WGS sequence"/>
</dbReference>
<dbReference type="AlphaFoldDB" id="W7QLM4"/>
<evidence type="ECO:0000313" key="5">
    <source>
        <dbReference type="EMBL" id="EWH09028.1"/>
    </source>
</evidence>
<protein>
    <submittedName>
        <fullName evidence="5">Response regulator (Activator) in two-component regulatory system wtih UhpB</fullName>
    </submittedName>
</protein>
<keyword evidence="2" id="KW-0238">DNA-binding</keyword>
<dbReference type="GO" id="GO:0006355">
    <property type="term" value="P:regulation of DNA-templated transcription"/>
    <property type="evidence" value="ECO:0007669"/>
    <property type="project" value="InterPro"/>
</dbReference>
<accession>W7QLM4</accession>
<keyword evidence="6" id="KW-1185">Reference proteome</keyword>
<gene>
    <name evidence="5" type="ORF">DS2_14679</name>
</gene>